<sequence>MKRFLFILSLLSACNAFETIILNESAGKTIAIVKAIARLQSPDGTVKGIMEFTQPFHAGAPTQINGTFKNLPEEDEFGIKILQYGNMTNGCLSMGEEFNPERFKKRYGPNHPNHWVGTLGNVKNQKYENTRNHKVSLFGHRSVIGRGVVLYENRDDGGVFSTFESQSNGNVGRPVACGIIGLIGTSFD</sequence>
<dbReference type="PRINTS" id="PR00068">
    <property type="entry name" value="CUZNDISMTASE"/>
</dbReference>
<dbReference type="InterPro" id="IPR036423">
    <property type="entry name" value="SOD-like_Cu/Zn_dom_sf"/>
</dbReference>
<dbReference type="PANTHER" id="PTHR10003">
    <property type="entry name" value="SUPEROXIDE DISMUTASE CU-ZN -RELATED"/>
    <property type="match status" value="1"/>
</dbReference>
<feature type="chain" id="PRO_5028918703" evidence="1">
    <location>
        <begin position="17"/>
        <end position="188"/>
    </location>
</feature>
<keyword evidence="3" id="KW-1185">Reference proteome</keyword>
<evidence type="ECO:0000259" key="2">
    <source>
        <dbReference type="Pfam" id="PF00080"/>
    </source>
</evidence>
<keyword evidence="1" id="KW-0732">Signal</keyword>
<organism evidence="3 4">
    <name type="scientific">Panagrellus redivivus</name>
    <name type="common">Microworm</name>
    <dbReference type="NCBI Taxonomy" id="6233"/>
    <lineage>
        <taxon>Eukaryota</taxon>
        <taxon>Metazoa</taxon>
        <taxon>Ecdysozoa</taxon>
        <taxon>Nematoda</taxon>
        <taxon>Chromadorea</taxon>
        <taxon>Rhabditida</taxon>
        <taxon>Tylenchina</taxon>
        <taxon>Panagrolaimomorpha</taxon>
        <taxon>Panagrolaimoidea</taxon>
        <taxon>Panagrolaimidae</taxon>
        <taxon>Panagrellus</taxon>
    </lineage>
</organism>
<evidence type="ECO:0000313" key="3">
    <source>
        <dbReference type="Proteomes" id="UP000492821"/>
    </source>
</evidence>
<evidence type="ECO:0000256" key="1">
    <source>
        <dbReference type="SAM" id="SignalP"/>
    </source>
</evidence>
<accession>A0A7E4UZX4</accession>
<feature type="domain" description="Superoxide dismutase copper/zinc binding" evidence="2">
    <location>
        <begin position="46"/>
        <end position="180"/>
    </location>
</feature>
<dbReference type="AlphaFoldDB" id="A0A7E4UZX4"/>
<dbReference type="GO" id="GO:0006801">
    <property type="term" value="P:superoxide metabolic process"/>
    <property type="evidence" value="ECO:0007669"/>
    <property type="project" value="InterPro"/>
</dbReference>
<dbReference type="SUPFAM" id="SSF49329">
    <property type="entry name" value="Cu,Zn superoxide dismutase-like"/>
    <property type="match status" value="1"/>
</dbReference>
<name>A0A7E4UZX4_PANRE</name>
<dbReference type="InterPro" id="IPR001424">
    <property type="entry name" value="SOD_Cu_Zn_dom"/>
</dbReference>
<dbReference type="Pfam" id="PF00080">
    <property type="entry name" value="Sod_Cu"/>
    <property type="match status" value="1"/>
</dbReference>
<feature type="signal peptide" evidence="1">
    <location>
        <begin position="1"/>
        <end position="16"/>
    </location>
</feature>
<evidence type="ECO:0000313" key="4">
    <source>
        <dbReference type="WBParaSite" id="Pan_g1488.t1"/>
    </source>
</evidence>
<dbReference type="GO" id="GO:0005507">
    <property type="term" value="F:copper ion binding"/>
    <property type="evidence" value="ECO:0007669"/>
    <property type="project" value="InterPro"/>
</dbReference>
<dbReference type="Gene3D" id="2.60.40.200">
    <property type="entry name" value="Superoxide dismutase, copper/zinc binding domain"/>
    <property type="match status" value="1"/>
</dbReference>
<protein>
    <submittedName>
        <fullName evidence="4">Superoxide dismutase</fullName>
    </submittedName>
</protein>
<reference evidence="3" key="1">
    <citation type="journal article" date="2013" name="Genetics">
        <title>The draft genome and transcriptome of Panagrellus redivivus are shaped by the harsh demands of a free-living lifestyle.</title>
        <authorList>
            <person name="Srinivasan J."/>
            <person name="Dillman A.R."/>
            <person name="Macchietto M.G."/>
            <person name="Heikkinen L."/>
            <person name="Lakso M."/>
            <person name="Fracchia K.M."/>
            <person name="Antoshechkin I."/>
            <person name="Mortazavi A."/>
            <person name="Wong G."/>
            <person name="Sternberg P.W."/>
        </authorList>
    </citation>
    <scope>NUCLEOTIDE SEQUENCE [LARGE SCALE GENOMIC DNA]</scope>
    <source>
        <strain evidence="3">MT8872</strain>
    </source>
</reference>
<dbReference type="Proteomes" id="UP000492821">
    <property type="component" value="Unassembled WGS sequence"/>
</dbReference>
<reference evidence="4" key="2">
    <citation type="submission" date="2020-10" db="UniProtKB">
        <authorList>
            <consortium name="WormBaseParasite"/>
        </authorList>
    </citation>
    <scope>IDENTIFICATION</scope>
</reference>
<dbReference type="InterPro" id="IPR024134">
    <property type="entry name" value="SOD_Cu/Zn_/chaperone"/>
</dbReference>
<dbReference type="WBParaSite" id="Pan_g1488.t1">
    <property type="protein sequence ID" value="Pan_g1488.t1"/>
    <property type="gene ID" value="Pan_g1488"/>
</dbReference>
<proteinExistence type="predicted"/>